<dbReference type="RefSeq" id="WP_229333923.1">
    <property type="nucleotide sequence ID" value="NZ_JAINUL010000001.1"/>
</dbReference>
<dbReference type="Proteomes" id="UP001520654">
    <property type="component" value="Unassembled WGS sequence"/>
</dbReference>
<accession>A0ABS8DXB6</accession>
<organism evidence="2 3">
    <name type="scientific">Streptomyces flavotricini</name>
    <dbReference type="NCBI Taxonomy" id="66888"/>
    <lineage>
        <taxon>Bacteria</taxon>
        <taxon>Bacillati</taxon>
        <taxon>Actinomycetota</taxon>
        <taxon>Actinomycetes</taxon>
        <taxon>Kitasatosporales</taxon>
        <taxon>Streptomycetaceae</taxon>
        <taxon>Streptomyces</taxon>
    </lineage>
</organism>
<gene>
    <name evidence="2" type="ORF">K7B10_00220</name>
</gene>
<sequence length="203" mass="22155">MLPASAPLRLRALRIEGRRSVEQIVDAYGIECRAVRDLLVEHFTERAPELDHVSLRSIARDLCRLFWRDLESQDVGELGADEQGALDVGLGGGDLQEGDDLAGGGQLVLPWPRPPRHGVRHSCRRLGGGPRRGAGRPPAPVRPDGLQCDRHPAGKVPRLQPGGLMPPAPDGERGHRLHHRVSGIQEPVRLGRVRHLHQSTGLG</sequence>
<evidence type="ECO:0000256" key="1">
    <source>
        <dbReference type="SAM" id="MobiDB-lite"/>
    </source>
</evidence>
<dbReference type="EMBL" id="JAINUL010000001">
    <property type="protein sequence ID" value="MCC0093259.1"/>
    <property type="molecule type" value="Genomic_DNA"/>
</dbReference>
<keyword evidence="3" id="KW-1185">Reference proteome</keyword>
<reference evidence="2 3" key="1">
    <citation type="submission" date="2021-08" db="EMBL/GenBank/DDBJ databases">
        <title>Genomic Architecture of Streptomyces flavotricini NGL1 and Streptomyces erythrochromogenes HMS4 With Differential Plant Beneficial attributes and laccase production capabilities.</title>
        <authorList>
            <person name="Salwan R."/>
            <person name="Kaur R."/>
            <person name="Sharma V."/>
        </authorList>
    </citation>
    <scope>NUCLEOTIDE SEQUENCE [LARGE SCALE GENOMIC DNA]</scope>
    <source>
        <strain evidence="2 3">NGL1</strain>
    </source>
</reference>
<feature type="region of interest" description="Disordered" evidence="1">
    <location>
        <begin position="123"/>
        <end position="175"/>
    </location>
</feature>
<comment type="caution">
    <text evidence="2">The sequence shown here is derived from an EMBL/GenBank/DDBJ whole genome shotgun (WGS) entry which is preliminary data.</text>
</comment>
<proteinExistence type="predicted"/>
<evidence type="ECO:0000313" key="2">
    <source>
        <dbReference type="EMBL" id="MCC0093259.1"/>
    </source>
</evidence>
<protein>
    <submittedName>
        <fullName evidence="2">Uncharacterized protein</fullName>
    </submittedName>
</protein>
<name>A0ABS8DXB6_9ACTN</name>
<evidence type="ECO:0000313" key="3">
    <source>
        <dbReference type="Proteomes" id="UP001520654"/>
    </source>
</evidence>